<evidence type="ECO:0000313" key="2">
    <source>
        <dbReference type="Proteomes" id="UP001303115"/>
    </source>
</evidence>
<dbReference type="Proteomes" id="UP001303115">
    <property type="component" value="Unassembled WGS sequence"/>
</dbReference>
<gene>
    <name evidence="1" type="ORF">C8A01DRAFT_35894</name>
</gene>
<accession>A0AAN6PFR2</accession>
<organism evidence="1 2">
    <name type="scientific">Parachaetomium inaequale</name>
    <dbReference type="NCBI Taxonomy" id="2588326"/>
    <lineage>
        <taxon>Eukaryota</taxon>
        <taxon>Fungi</taxon>
        <taxon>Dikarya</taxon>
        <taxon>Ascomycota</taxon>
        <taxon>Pezizomycotina</taxon>
        <taxon>Sordariomycetes</taxon>
        <taxon>Sordariomycetidae</taxon>
        <taxon>Sordariales</taxon>
        <taxon>Chaetomiaceae</taxon>
        <taxon>Parachaetomium</taxon>
    </lineage>
</organism>
<keyword evidence="2" id="KW-1185">Reference proteome</keyword>
<protein>
    <submittedName>
        <fullName evidence="1">Uncharacterized protein</fullName>
    </submittedName>
</protein>
<sequence>MTQVINLSATARSRRRMAARLGFESVRDLESWEEEIVLDHFANFICDYLAMGYTVQPDKRELVGYIDLDNAVEKRIEMLEEKRFEMVLDPDKSEWTAKDHYKQFVIGVVADDIWLGRYGVDGACICKREWTAKETTIKMVRFLEFLVQEWADGPGDVPQREKTARVQCTPI</sequence>
<proteinExistence type="predicted"/>
<reference evidence="2" key="1">
    <citation type="journal article" date="2023" name="Mol. Phylogenet. Evol.">
        <title>Genome-scale phylogeny and comparative genomics of the fungal order Sordariales.</title>
        <authorList>
            <person name="Hensen N."/>
            <person name="Bonometti L."/>
            <person name="Westerberg I."/>
            <person name="Brannstrom I.O."/>
            <person name="Guillou S."/>
            <person name="Cros-Aarteil S."/>
            <person name="Calhoun S."/>
            <person name="Haridas S."/>
            <person name="Kuo A."/>
            <person name="Mondo S."/>
            <person name="Pangilinan J."/>
            <person name="Riley R."/>
            <person name="LaButti K."/>
            <person name="Andreopoulos B."/>
            <person name="Lipzen A."/>
            <person name="Chen C."/>
            <person name="Yan M."/>
            <person name="Daum C."/>
            <person name="Ng V."/>
            <person name="Clum A."/>
            <person name="Steindorff A."/>
            <person name="Ohm R.A."/>
            <person name="Martin F."/>
            <person name="Silar P."/>
            <person name="Natvig D.O."/>
            <person name="Lalanne C."/>
            <person name="Gautier V."/>
            <person name="Ament-Velasquez S.L."/>
            <person name="Kruys A."/>
            <person name="Hutchinson M.I."/>
            <person name="Powell A.J."/>
            <person name="Barry K."/>
            <person name="Miller A.N."/>
            <person name="Grigoriev I.V."/>
            <person name="Debuchy R."/>
            <person name="Gladieux P."/>
            <person name="Hiltunen Thoren M."/>
            <person name="Johannesson H."/>
        </authorList>
    </citation>
    <scope>NUCLEOTIDE SEQUENCE [LARGE SCALE GENOMIC DNA]</scope>
    <source>
        <strain evidence="2">CBS 284.82</strain>
    </source>
</reference>
<dbReference type="EMBL" id="MU854384">
    <property type="protein sequence ID" value="KAK4040113.1"/>
    <property type="molecule type" value="Genomic_DNA"/>
</dbReference>
<evidence type="ECO:0000313" key="1">
    <source>
        <dbReference type="EMBL" id="KAK4040113.1"/>
    </source>
</evidence>
<dbReference type="AlphaFoldDB" id="A0AAN6PFR2"/>
<name>A0AAN6PFR2_9PEZI</name>
<comment type="caution">
    <text evidence="1">The sequence shown here is derived from an EMBL/GenBank/DDBJ whole genome shotgun (WGS) entry which is preliminary data.</text>
</comment>